<evidence type="ECO:0000259" key="5">
    <source>
        <dbReference type="PROSITE" id="PS51464"/>
    </source>
</evidence>
<dbReference type="InterPro" id="IPR046348">
    <property type="entry name" value="SIS_dom_sf"/>
</dbReference>
<keyword evidence="1" id="KW-0805">Transcription regulation</keyword>
<dbReference type="GO" id="GO:0097367">
    <property type="term" value="F:carbohydrate derivative binding"/>
    <property type="evidence" value="ECO:0007669"/>
    <property type="project" value="InterPro"/>
</dbReference>
<dbReference type="PROSITE" id="PS51071">
    <property type="entry name" value="HTH_RPIR"/>
    <property type="match status" value="1"/>
</dbReference>
<name>A0A0N8K950_9RHOB</name>
<dbReference type="Pfam" id="PF01380">
    <property type="entry name" value="SIS"/>
    <property type="match status" value="1"/>
</dbReference>
<dbReference type="SUPFAM" id="SSF46689">
    <property type="entry name" value="Homeodomain-like"/>
    <property type="match status" value="1"/>
</dbReference>
<evidence type="ECO:0000313" key="6">
    <source>
        <dbReference type="EMBL" id="CUX80057.1"/>
    </source>
</evidence>
<dbReference type="CDD" id="cd05013">
    <property type="entry name" value="SIS_RpiR"/>
    <property type="match status" value="1"/>
</dbReference>
<dbReference type="RefSeq" id="WP_072245036.1">
    <property type="nucleotide sequence ID" value="NZ_FBYC01000004.1"/>
</dbReference>
<evidence type="ECO:0000313" key="9">
    <source>
        <dbReference type="Proteomes" id="UP000182045"/>
    </source>
</evidence>
<organism evidence="7 8">
    <name type="scientific">Roseibaca calidilacus</name>
    <dbReference type="NCBI Taxonomy" id="1666912"/>
    <lineage>
        <taxon>Bacteria</taxon>
        <taxon>Pseudomonadati</taxon>
        <taxon>Pseudomonadota</taxon>
        <taxon>Alphaproteobacteria</taxon>
        <taxon>Rhodobacterales</taxon>
        <taxon>Paracoccaceae</taxon>
        <taxon>Roseinatronobacter</taxon>
    </lineage>
</organism>
<dbReference type="InterPro" id="IPR036388">
    <property type="entry name" value="WH-like_DNA-bd_sf"/>
</dbReference>
<comment type="caution">
    <text evidence="7">The sequence shown here is derived from an EMBL/GenBank/DDBJ whole genome shotgun (WGS) entry which is preliminary data.</text>
</comment>
<evidence type="ECO:0000313" key="8">
    <source>
        <dbReference type="Proteomes" id="UP000050413"/>
    </source>
</evidence>
<dbReference type="PROSITE" id="PS51464">
    <property type="entry name" value="SIS"/>
    <property type="match status" value="1"/>
</dbReference>
<dbReference type="PATRIC" id="fig|1666912.4.peg.2532"/>
<evidence type="ECO:0000256" key="1">
    <source>
        <dbReference type="ARBA" id="ARBA00023015"/>
    </source>
</evidence>
<dbReference type="EMBL" id="FBYC01000004">
    <property type="protein sequence ID" value="CUX80057.1"/>
    <property type="molecule type" value="Genomic_DNA"/>
</dbReference>
<dbReference type="GO" id="GO:0003700">
    <property type="term" value="F:DNA-binding transcription factor activity"/>
    <property type="evidence" value="ECO:0007669"/>
    <property type="project" value="InterPro"/>
</dbReference>
<reference evidence="7 8" key="1">
    <citation type="submission" date="2015-09" db="EMBL/GenBank/DDBJ databases">
        <title>Identification and resolution of microdiversity through metagenomic sequencing of parallel consortia.</title>
        <authorList>
            <person name="Nelson W.C."/>
            <person name="Romine M.F."/>
            <person name="Lindemann S.R."/>
        </authorList>
    </citation>
    <scope>NUCLEOTIDE SEQUENCE [LARGE SCALE GENOMIC DNA]</scope>
    <source>
        <strain evidence="7">HL-91</strain>
    </source>
</reference>
<dbReference type="AlphaFoldDB" id="A0A0N8K950"/>
<proteinExistence type="predicted"/>
<dbReference type="Pfam" id="PF01418">
    <property type="entry name" value="HTH_6"/>
    <property type="match status" value="1"/>
</dbReference>
<dbReference type="STRING" id="1666912.Ga0058931_0762"/>
<dbReference type="EMBL" id="LJSG01000001">
    <property type="protein sequence ID" value="KPP96353.1"/>
    <property type="molecule type" value="Genomic_DNA"/>
</dbReference>
<dbReference type="GO" id="GO:0003677">
    <property type="term" value="F:DNA binding"/>
    <property type="evidence" value="ECO:0007669"/>
    <property type="project" value="UniProtKB-KW"/>
</dbReference>
<keyword evidence="3" id="KW-0804">Transcription</keyword>
<dbReference type="InterPro" id="IPR000281">
    <property type="entry name" value="HTH_RpiR"/>
</dbReference>
<dbReference type="InterPro" id="IPR047640">
    <property type="entry name" value="RpiR-like"/>
</dbReference>
<dbReference type="SUPFAM" id="SSF53697">
    <property type="entry name" value="SIS domain"/>
    <property type="match status" value="1"/>
</dbReference>
<evidence type="ECO:0000313" key="7">
    <source>
        <dbReference type="EMBL" id="KPP96353.1"/>
    </source>
</evidence>
<dbReference type="InterPro" id="IPR001347">
    <property type="entry name" value="SIS_dom"/>
</dbReference>
<gene>
    <name evidence="6" type="ORF">Ga0058931_0762</name>
    <name evidence="7" type="ORF">HLUCCA05_14865</name>
</gene>
<sequence>MTESFAQALAARIDSLPAQLQKAARWIEAHPHDAALLSMREQAGRAGVQPATMTRLAQALGYDGYDTVRSLHADALRHARQPGLVATAARRNKLQAGTPEAAAQAMVGHGATQIAALADPATLASLSQAATLIGQARRVFCLGLRSSHAVAWHVWYALSLISERAILLDGVGNVGLDGLAQARETDVLFVCGVAPYTRVVVEAVIQARALGLRVVALTDSPLSPLIAPGDPALIVPTDSGSFLHSMAPAFALAEVLVALVARGDDPALLARLDGLDRQLAAFNTYHPSKGPETS</sequence>
<dbReference type="InterPro" id="IPR035472">
    <property type="entry name" value="RpiR-like_SIS"/>
</dbReference>
<dbReference type="PANTHER" id="PTHR30514">
    <property type="entry name" value="GLUCOKINASE"/>
    <property type="match status" value="1"/>
</dbReference>
<feature type="domain" description="SIS" evidence="5">
    <location>
        <begin position="129"/>
        <end position="266"/>
    </location>
</feature>
<feature type="domain" description="HTH rpiR-type" evidence="4">
    <location>
        <begin position="3"/>
        <end position="79"/>
    </location>
</feature>
<dbReference type="InterPro" id="IPR009057">
    <property type="entry name" value="Homeodomain-like_sf"/>
</dbReference>
<reference evidence="6 9" key="2">
    <citation type="submission" date="2016-01" db="EMBL/GenBank/DDBJ databases">
        <authorList>
            <person name="Varghese N."/>
        </authorList>
    </citation>
    <scope>NUCLEOTIDE SEQUENCE [LARGE SCALE GENOMIC DNA]</scope>
    <source>
        <strain evidence="6 9">HL-91</strain>
    </source>
</reference>
<dbReference type="Proteomes" id="UP000050413">
    <property type="component" value="Unassembled WGS sequence"/>
</dbReference>
<dbReference type="Gene3D" id="1.10.10.10">
    <property type="entry name" value="Winged helix-like DNA-binding domain superfamily/Winged helix DNA-binding domain"/>
    <property type="match status" value="1"/>
</dbReference>
<protein>
    <submittedName>
        <fullName evidence="7">RpiR family transcriptional regulator</fullName>
    </submittedName>
    <submittedName>
        <fullName evidence="6">Transcriptional regulator, RpiR family</fullName>
    </submittedName>
</protein>
<evidence type="ECO:0000259" key="4">
    <source>
        <dbReference type="PROSITE" id="PS51071"/>
    </source>
</evidence>
<keyword evidence="2" id="KW-0238">DNA-binding</keyword>
<evidence type="ECO:0000256" key="3">
    <source>
        <dbReference type="ARBA" id="ARBA00023163"/>
    </source>
</evidence>
<dbReference type="GO" id="GO:1901135">
    <property type="term" value="P:carbohydrate derivative metabolic process"/>
    <property type="evidence" value="ECO:0007669"/>
    <property type="project" value="InterPro"/>
</dbReference>
<accession>A0A0N8K950</accession>
<dbReference type="OrthoDB" id="3574600at2"/>
<dbReference type="Gene3D" id="3.40.50.10490">
    <property type="entry name" value="Glucose-6-phosphate isomerase like protein, domain 1"/>
    <property type="match status" value="1"/>
</dbReference>
<evidence type="ECO:0000256" key="2">
    <source>
        <dbReference type="ARBA" id="ARBA00023125"/>
    </source>
</evidence>
<keyword evidence="9" id="KW-1185">Reference proteome</keyword>
<dbReference type="PANTHER" id="PTHR30514:SF18">
    <property type="entry name" value="RPIR-FAMILY TRANSCRIPTIONAL REGULATOR"/>
    <property type="match status" value="1"/>
</dbReference>
<dbReference type="Proteomes" id="UP000182045">
    <property type="component" value="Unassembled WGS sequence"/>
</dbReference>